<dbReference type="SUPFAM" id="SSF57997">
    <property type="entry name" value="Tropomyosin"/>
    <property type="match status" value="1"/>
</dbReference>
<comment type="similarity">
    <text evidence="4">Belongs to the CEP135/TSGA10 family.</text>
</comment>
<proteinExistence type="inferred from homology"/>
<name>A0A814SFX0_9BILA</name>
<dbReference type="GO" id="GO:0005814">
    <property type="term" value="C:centriole"/>
    <property type="evidence" value="ECO:0007669"/>
    <property type="project" value="UniProtKB-SubCell"/>
</dbReference>
<keyword evidence="5" id="KW-0175">Coiled coil</keyword>
<dbReference type="PANTHER" id="PTHR20544">
    <property type="entry name" value="CENTROSOMAL PROTEIN CEP135"/>
    <property type="match status" value="1"/>
</dbReference>
<feature type="coiled-coil region" evidence="5">
    <location>
        <begin position="213"/>
        <end position="254"/>
    </location>
</feature>
<dbReference type="Gene3D" id="1.20.920.20">
    <property type="match status" value="1"/>
</dbReference>
<evidence type="ECO:0000313" key="7">
    <source>
        <dbReference type="EMBL" id="CAF1146907.1"/>
    </source>
</evidence>
<organism evidence="7 8">
    <name type="scientific">Adineta steineri</name>
    <dbReference type="NCBI Taxonomy" id="433720"/>
    <lineage>
        <taxon>Eukaryota</taxon>
        <taxon>Metazoa</taxon>
        <taxon>Spiralia</taxon>
        <taxon>Gnathifera</taxon>
        <taxon>Rotifera</taxon>
        <taxon>Eurotatoria</taxon>
        <taxon>Bdelloidea</taxon>
        <taxon>Adinetida</taxon>
        <taxon>Adinetidae</taxon>
        <taxon>Adineta</taxon>
    </lineage>
</organism>
<accession>A0A814SFX0</accession>
<feature type="coiled-coil region" evidence="5">
    <location>
        <begin position="102"/>
        <end position="157"/>
    </location>
</feature>
<feature type="compositionally biased region" description="Low complexity" evidence="6">
    <location>
        <begin position="502"/>
        <end position="520"/>
    </location>
</feature>
<feature type="compositionally biased region" description="Polar residues" evidence="6">
    <location>
        <begin position="1266"/>
        <end position="1304"/>
    </location>
</feature>
<feature type="coiled-coil region" evidence="5">
    <location>
        <begin position="284"/>
        <end position="318"/>
    </location>
</feature>
<evidence type="ECO:0000256" key="3">
    <source>
        <dbReference type="ARBA" id="ARBA00023212"/>
    </source>
</evidence>
<feature type="coiled-coil region" evidence="5">
    <location>
        <begin position="571"/>
        <end position="690"/>
    </location>
</feature>
<dbReference type="OrthoDB" id="10254663at2759"/>
<reference evidence="7" key="1">
    <citation type="submission" date="2021-02" db="EMBL/GenBank/DDBJ databases">
        <authorList>
            <person name="Nowell W R."/>
        </authorList>
    </citation>
    <scope>NUCLEOTIDE SEQUENCE</scope>
</reference>
<evidence type="ECO:0000256" key="1">
    <source>
        <dbReference type="ARBA" id="ARBA00004114"/>
    </source>
</evidence>
<feature type="coiled-coil region" evidence="5">
    <location>
        <begin position="894"/>
        <end position="1159"/>
    </location>
</feature>
<keyword evidence="2" id="KW-0963">Cytoplasm</keyword>
<feature type="region of interest" description="Disordered" evidence="6">
    <location>
        <begin position="48"/>
        <end position="80"/>
    </location>
</feature>
<dbReference type="EMBL" id="CAJNON010000256">
    <property type="protein sequence ID" value="CAF1146907.1"/>
    <property type="molecule type" value="Genomic_DNA"/>
</dbReference>
<comment type="caution">
    <text evidence="7">The sequence shown here is derived from an EMBL/GenBank/DDBJ whole genome shotgun (WGS) entry which is preliminary data.</text>
</comment>
<dbReference type="InterPro" id="IPR051877">
    <property type="entry name" value="Centriole_BasalBody_StrucProt"/>
</dbReference>
<feature type="coiled-coil region" evidence="5">
    <location>
        <begin position="372"/>
        <end position="434"/>
    </location>
</feature>
<evidence type="ECO:0000256" key="6">
    <source>
        <dbReference type="SAM" id="MobiDB-lite"/>
    </source>
</evidence>
<sequence>MASLSEQKYTTLRKRLDQFGFKQPLAIESLPLVEKLFQAFIQTTEELKKAKENAPTHSQPSAAPLPSSQSSTTLSSAHPYKNDNARLVKENNDLHLELIKCREQLDHHVKDFKSQLRKLEHENADLRFLNTQYIHRLRSLEKESRQKDNKILELQEKNFQAVVQTPGGNKHTIPFRRQRLDIDEMLPESSSSTQRTSAQQLPYVNDPYIIDIVKVTEDRIAELELELQQQKQYVDEVETKMANLKYQVENRDREIERLHRVLDGGRSSDTLSLESRLRSNDKVIANQSAQIDFLHETNRALERRLQEVTELKRTLSDKQFEERLKASDLVRDLKDIDRLARKVQADKDFTVETADRELNEAKIEIQYNHREMQSLDTKVACLATEKKNLVEELEASRNQCGERENEIIRIQTLLERTQADKAKLSRQVSKLVLNEKDLLQELQKCRRTTKAPTPTVSGASATKKLSLPARLDIHLKNVEDERNMYKAETETLQKLLSERLRGASSSSPSASRLRGRSLSPTPGARTTGRRDIATSPVMQLGRRSGSNGSTSPTRCTVCGINRHRSSPTKDLTAFENQLRNVEEERDRFRRELNKHKRSSKDMDEPQLAKVIREKEDLQLLLNKFERHMGEIQGNIKVLTNERDNISVLYEQIQGNIKVLTNERDNISVLYEQAKEELQRARHDILQSVQTPKVSLAAQSILRKVESERDAALIEARTSANERDTIRERLRVATDTSLTERARLEQRIEDLQIEIRKLDNDREDILQQNHLLREQIKDYESKVDEQLFTISQLNQELNDQKTTSSQLRFLSEEAERLVQENQRQLNLKKEELRVQEEKTHRLEKKLYDTQEMNKGIKDDFHVVRSTVHTLDKEKDRLCGELDLKAEENLHLIQELNSKTRRIEELSMMIAELEAALDRTKDDTKQKLKEITSMRMQLDRNLEELNEYRRKLDLGVRDNKRLQDDLLTVTRENQTLHQELEHAIDDKENLKLQVQEYIKEVSKCENVISQKENDRTTLFEQYREATNELSRAKLTLADIESQAANLRQELHIKSADMKRLAERTDYLERELQQHISVNHEYEIQLSNMNRSIQRNEEIIKRLQIEKQNYATEISNVRDLNSTVENKKEHIIRELTGREIENEQLQAAISDMKLEIDMLHTQINNEKAMVRSLEEIIGSSREKEFQSQVQAQEKDSDLQLAKERANMTDVKIQSQGKEIAALRAQVIGLESDNDRLKRQLTSERFEREKAAQDLRKLTDLTSNIEYDSRYRSTSPRVTPSVSATNNYRSSTRNYSPSRSEHPQTSPTKGIDRSCSLCVDTTP</sequence>
<feature type="region of interest" description="Disordered" evidence="6">
    <location>
        <begin position="1266"/>
        <end position="1319"/>
    </location>
</feature>
<comment type="subcellular location">
    <subcellularLocation>
        <location evidence="1">Cytoplasm</location>
        <location evidence="1">Cytoskeleton</location>
        <location evidence="1">Microtubule organizing center</location>
        <location evidence="1">Centrosome</location>
        <location evidence="1">Centriole</location>
    </subcellularLocation>
</comment>
<evidence type="ECO:0000256" key="2">
    <source>
        <dbReference type="ARBA" id="ARBA00022490"/>
    </source>
</evidence>
<dbReference type="CDD" id="cd22292">
    <property type="entry name" value="cc_Cep135_MBD"/>
    <property type="match status" value="1"/>
</dbReference>
<feature type="compositionally biased region" description="Low complexity" evidence="6">
    <location>
        <begin position="58"/>
        <end position="77"/>
    </location>
</feature>
<protein>
    <submittedName>
        <fullName evidence="7">Uncharacterized protein</fullName>
    </submittedName>
</protein>
<feature type="coiled-coil region" evidence="5">
    <location>
        <begin position="733"/>
        <end position="844"/>
    </location>
</feature>
<gene>
    <name evidence="7" type="ORF">VCS650_LOCUS22586</name>
</gene>
<evidence type="ECO:0000256" key="5">
    <source>
        <dbReference type="SAM" id="Coils"/>
    </source>
</evidence>
<dbReference type="PANTHER" id="PTHR20544:SF0">
    <property type="entry name" value="NUCLEOPROTEIN TPR_MLP1 DOMAIN-CONTAINING PROTEIN"/>
    <property type="match status" value="1"/>
</dbReference>
<feature type="region of interest" description="Disordered" evidence="6">
    <location>
        <begin position="499"/>
        <end position="561"/>
    </location>
</feature>
<evidence type="ECO:0000313" key="8">
    <source>
        <dbReference type="Proteomes" id="UP000663891"/>
    </source>
</evidence>
<evidence type="ECO:0000256" key="4">
    <source>
        <dbReference type="ARBA" id="ARBA00038123"/>
    </source>
</evidence>
<feature type="compositionally biased region" description="Polar residues" evidence="6">
    <location>
        <begin position="544"/>
        <end position="554"/>
    </location>
</feature>
<dbReference type="Proteomes" id="UP000663891">
    <property type="component" value="Unassembled WGS sequence"/>
</dbReference>
<keyword evidence="3" id="KW-0206">Cytoskeleton</keyword>